<dbReference type="GO" id="GO:0004553">
    <property type="term" value="F:hydrolase activity, hydrolyzing O-glycosyl compounds"/>
    <property type="evidence" value="ECO:0007669"/>
    <property type="project" value="InterPro"/>
</dbReference>
<dbReference type="AlphaFoldDB" id="A0A3R9QWS5"/>
<evidence type="ECO:0000313" key="4">
    <source>
        <dbReference type="EMBL" id="RSL35097.1"/>
    </source>
</evidence>
<keyword evidence="2" id="KW-0378">Hydrolase</keyword>
<accession>A0A3R9QWS5</accession>
<proteinExistence type="inferred from homology"/>
<dbReference type="Pfam" id="PF01270">
    <property type="entry name" value="Glyco_hydro_8"/>
    <property type="match status" value="1"/>
</dbReference>
<sequence length="355" mass="41158">MLFIVVVLVGAGFYWFFVENKETDEMTEAFIQRWLTNDNGILATYILDGDVEDEDEVKGREALSETLGLWMTYALEKQDKALFEKSYQLLRRYFLEESGFVFWKLNESGETDVSANALIDDIRIAGVLYKAGESWNKREYIETASRITAYAALNNENQGILTDFYEREDHYASEFITLSYIDGQTLQYLRSKGTLAPQVSESTIEVLKQAPMKQGFYPKTYNVEENHYVYDESINMVDQALVALHQSEIGIGSKDFLQFIRSEMEQRGLVHGIYDRKTKQPLVEYESPAIYALLIMYCLEIGDVSLAEDIRTQMKQFLVTRRHSKYYGGYSIHEQDTHIFDNVLPMLAEQQMEKQ</sequence>
<dbReference type="InterPro" id="IPR002037">
    <property type="entry name" value="Glyco_hydro_8"/>
</dbReference>
<keyword evidence="5" id="KW-1185">Reference proteome</keyword>
<gene>
    <name evidence="4" type="ORF">D7Z54_00550</name>
</gene>
<evidence type="ECO:0008006" key="6">
    <source>
        <dbReference type="Google" id="ProtNLM"/>
    </source>
</evidence>
<dbReference type="RefSeq" id="WP_125553403.1">
    <property type="nucleotide sequence ID" value="NZ_RBVX01000001.1"/>
</dbReference>
<dbReference type="InterPro" id="IPR012341">
    <property type="entry name" value="6hp_glycosidase-like_sf"/>
</dbReference>
<evidence type="ECO:0000256" key="3">
    <source>
        <dbReference type="ARBA" id="ARBA00023295"/>
    </source>
</evidence>
<dbReference type="SUPFAM" id="SSF48208">
    <property type="entry name" value="Six-hairpin glycosidases"/>
    <property type="match status" value="1"/>
</dbReference>
<reference evidence="4 5" key="1">
    <citation type="submission" date="2018-10" db="EMBL/GenBank/DDBJ databases">
        <title>Draft genome sequence of Bacillus salarius IM0101, isolated from a hypersaline soil in Inner Mongolia, China.</title>
        <authorList>
            <person name="Yamprayoonswat W."/>
            <person name="Boonvisut S."/>
            <person name="Jumpathong W."/>
            <person name="Sittihan S."/>
            <person name="Ruangsuj P."/>
            <person name="Wanthongcharoen S."/>
            <person name="Thongpramul N."/>
            <person name="Pimmason S."/>
            <person name="Yu B."/>
            <person name="Yasawong M."/>
        </authorList>
    </citation>
    <scope>NUCLEOTIDE SEQUENCE [LARGE SCALE GENOMIC DNA]</scope>
    <source>
        <strain evidence="4 5">IM0101</strain>
    </source>
</reference>
<dbReference type="EMBL" id="RBVX01000001">
    <property type="protein sequence ID" value="RSL35097.1"/>
    <property type="molecule type" value="Genomic_DNA"/>
</dbReference>
<dbReference type="OrthoDB" id="1779554at2"/>
<dbReference type="Gene3D" id="1.50.10.10">
    <property type="match status" value="1"/>
</dbReference>
<dbReference type="GO" id="GO:0005975">
    <property type="term" value="P:carbohydrate metabolic process"/>
    <property type="evidence" value="ECO:0007669"/>
    <property type="project" value="InterPro"/>
</dbReference>
<dbReference type="InterPro" id="IPR008928">
    <property type="entry name" value="6-hairpin_glycosidase_sf"/>
</dbReference>
<evidence type="ECO:0000313" key="5">
    <source>
        <dbReference type="Proteomes" id="UP000275076"/>
    </source>
</evidence>
<name>A0A3R9QWS5_9BACI</name>
<evidence type="ECO:0000256" key="2">
    <source>
        <dbReference type="ARBA" id="ARBA00022801"/>
    </source>
</evidence>
<protein>
    <recommendedName>
        <fullName evidence="6">Glycosyl hydrolases family 8</fullName>
    </recommendedName>
</protein>
<evidence type="ECO:0000256" key="1">
    <source>
        <dbReference type="ARBA" id="ARBA00009209"/>
    </source>
</evidence>
<organism evidence="4 5">
    <name type="scientific">Salibacterium salarium</name>
    <dbReference type="NCBI Taxonomy" id="284579"/>
    <lineage>
        <taxon>Bacteria</taxon>
        <taxon>Bacillati</taxon>
        <taxon>Bacillota</taxon>
        <taxon>Bacilli</taxon>
        <taxon>Bacillales</taxon>
        <taxon>Bacillaceae</taxon>
    </lineage>
</organism>
<comment type="caution">
    <text evidence="4">The sequence shown here is derived from an EMBL/GenBank/DDBJ whole genome shotgun (WGS) entry which is preliminary data.</text>
</comment>
<dbReference type="Proteomes" id="UP000275076">
    <property type="component" value="Unassembled WGS sequence"/>
</dbReference>
<keyword evidence="3" id="KW-0326">Glycosidase</keyword>
<comment type="similarity">
    <text evidence="1">Belongs to the glycosyl hydrolase 8 (cellulase D) family.</text>
</comment>